<feature type="transmembrane region" description="Helical" evidence="2">
    <location>
        <begin position="280"/>
        <end position="300"/>
    </location>
</feature>
<accession>E8X149</accession>
<dbReference type="KEGG" id="acm:AciX9_0847"/>
<dbReference type="HOGENOM" id="CLU_755988_0_0_0"/>
<feature type="transmembrane region" description="Helical" evidence="2">
    <location>
        <begin position="68"/>
        <end position="89"/>
    </location>
</feature>
<protein>
    <recommendedName>
        <fullName evidence="5">Transmembrane protein</fullName>
    </recommendedName>
</protein>
<keyword evidence="2" id="KW-1133">Transmembrane helix</keyword>
<sequence length="366" mass="40348">MQRLNPIDAIAPAFTRTHQTLFQPFKAGRTWKLCASSYLAFAGSMFFPVPLAFAALPWHASSSRPALLAYLALATVFTLIFLAFFYLGARMELVHFEMVVTRGKFIAPMWRRYSRTIWPWLGLKVGIGIVLTAVMAPILLTTGRRLFTGIASMPKATPGQPPDPALFHAFMAQMIGFYAMFFLVFFVLKLFATLLNDFVLPFYTLEQLPLLAALSRGVDVIAADPVQIILYLLMKFALSIIGFVMQYFANLIIFVPFGIIIFIGAMIAGITGAHKGSPAYILLIVGGILLYILFIALTMYWSIGTFGYLLTLLEAYGIYFLGGRYPMLGDILEPPAPPAYTFTPPPTPPSPGEDDGPSLPMDPALA</sequence>
<dbReference type="RefSeq" id="WP_013579240.1">
    <property type="nucleotide sequence ID" value="NC_015064.1"/>
</dbReference>
<evidence type="ECO:0000313" key="4">
    <source>
        <dbReference type="Proteomes" id="UP000000343"/>
    </source>
</evidence>
<dbReference type="EMBL" id="CP002480">
    <property type="protein sequence ID" value="ADW67915.1"/>
    <property type="molecule type" value="Genomic_DNA"/>
</dbReference>
<dbReference type="InterPro" id="IPR055966">
    <property type="entry name" value="DUF7544"/>
</dbReference>
<evidence type="ECO:0000256" key="2">
    <source>
        <dbReference type="SAM" id="Phobius"/>
    </source>
</evidence>
<feature type="transmembrane region" description="Helical" evidence="2">
    <location>
        <begin position="175"/>
        <end position="192"/>
    </location>
</feature>
<feature type="transmembrane region" description="Helical" evidence="2">
    <location>
        <begin position="251"/>
        <end position="273"/>
    </location>
</feature>
<feature type="transmembrane region" description="Helical" evidence="2">
    <location>
        <begin position="117"/>
        <end position="140"/>
    </location>
</feature>
<gene>
    <name evidence="3" type="ordered locus">AciX9_0847</name>
</gene>
<feature type="transmembrane region" description="Helical" evidence="2">
    <location>
        <begin position="38"/>
        <end position="56"/>
    </location>
</feature>
<dbReference type="Pfam" id="PF24400">
    <property type="entry name" value="DUF7544"/>
    <property type="match status" value="1"/>
</dbReference>
<dbReference type="PaxDb" id="1198114-AciX9_0847"/>
<dbReference type="Proteomes" id="UP000000343">
    <property type="component" value="Chromosome"/>
</dbReference>
<keyword evidence="2" id="KW-0472">Membrane</keyword>
<organism evidence="4">
    <name type="scientific">Granulicella tundricola (strain ATCC BAA-1859 / DSM 23138 / MP5ACTX9)</name>
    <dbReference type="NCBI Taxonomy" id="1198114"/>
    <lineage>
        <taxon>Bacteria</taxon>
        <taxon>Pseudomonadati</taxon>
        <taxon>Acidobacteriota</taxon>
        <taxon>Terriglobia</taxon>
        <taxon>Terriglobales</taxon>
        <taxon>Acidobacteriaceae</taxon>
        <taxon>Granulicella</taxon>
    </lineage>
</organism>
<proteinExistence type="predicted"/>
<evidence type="ECO:0000313" key="3">
    <source>
        <dbReference type="EMBL" id="ADW67915.1"/>
    </source>
</evidence>
<feature type="compositionally biased region" description="Pro residues" evidence="1">
    <location>
        <begin position="338"/>
        <end position="351"/>
    </location>
</feature>
<reference evidence="4" key="1">
    <citation type="submission" date="2011-01" db="EMBL/GenBank/DDBJ databases">
        <title>Complete sequence of chromosome of Acidobacterium sp. MP5ACTX9.</title>
        <authorList>
            <consortium name="US DOE Joint Genome Institute"/>
            <person name="Lucas S."/>
            <person name="Copeland A."/>
            <person name="Lapidus A."/>
            <person name="Cheng J.-F."/>
            <person name="Goodwin L."/>
            <person name="Pitluck S."/>
            <person name="Teshima H."/>
            <person name="Detter J.C."/>
            <person name="Han C."/>
            <person name="Tapia R."/>
            <person name="Land M."/>
            <person name="Hauser L."/>
            <person name="Kyrpides N."/>
            <person name="Ivanova N."/>
            <person name="Ovchinnikova G."/>
            <person name="Pagani I."/>
            <person name="Rawat S.R."/>
            <person name="Mannisto M."/>
            <person name="Haggblom M.M."/>
            <person name="Woyke T."/>
        </authorList>
    </citation>
    <scope>NUCLEOTIDE SEQUENCE [LARGE SCALE GENOMIC DNA]</scope>
    <source>
        <strain evidence="4">MP5ACTX9</strain>
    </source>
</reference>
<dbReference type="AlphaFoldDB" id="E8X149"/>
<evidence type="ECO:0000256" key="1">
    <source>
        <dbReference type="SAM" id="MobiDB-lite"/>
    </source>
</evidence>
<dbReference type="eggNOG" id="ENOG50338T1">
    <property type="taxonomic scope" value="Bacteria"/>
</dbReference>
<dbReference type="OrthoDB" id="116996at2"/>
<evidence type="ECO:0008006" key="5">
    <source>
        <dbReference type="Google" id="ProtNLM"/>
    </source>
</evidence>
<keyword evidence="4" id="KW-1185">Reference proteome</keyword>
<name>E8X149_GRATM</name>
<feature type="region of interest" description="Disordered" evidence="1">
    <location>
        <begin position="338"/>
        <end position="366"/>
    </location>
</feature>
<keyword evidence="2" id="KW-0812">Transmembrane</keyword>
<feature type="transmembrane region" description="Helical" evidence="2">
    <location>
        <begin position="228"/>
        <end position="245"/>
    </location>
</feature>